<dbReference type="Proteomes" id="UP001239111">
    <property type="component" value="Chromosome 2"/>
</dbReference>
<proteinExistence type="predicted"/>
<dbReference type="EMBL" id="CM056742">
    <property type="protein sequence ID" value="KAJ8677869.1"/>
    <property type="molecule type" value="Genomic_DNA"/>
</dbReference>
<keyword evidence="2" id="KW-1185">Reference proteome</keyword>
<name>A0ACC2P5Q0_9HYME</name>
<sequence length="171" mass="18939">MACTKVHPGVSRGIAGHAMARTLQGQVIAHQTMTHTQGNQQQIIAELTMICPSTHQNRKCKSKRVNTLLLMQRRATRERHSIPGTEPAFGPALHNSRQSREHNHHSMQVRGKEGRDVIGTSPTAATAARNAAASRIKYSEQVFRLSRSLRPHALVRRDGSRMTNSRIAGEV</sequence>
<accession>A0ACC2P5Q0</accession>
<evidence type="ECO:0000313" key="2">
    <source>
        <dbReference type="Proteomes" id="UP001239111"/>
    </source>
</evidence>
<reference evidence="1" key="1">
    <citation type="submission" date="2023-04" db="EMBL/GenBank/DDBJ databases">
        <title>A chromosome-level genome assembly of the parasitoid wasp Eretmocerus hayati.</title>
        <authorList>
            <person name="Zhong Y."/>
            <person name="Liu S."/>
            <person name="Liu Y."/>
        </authorList>
    </citation>
    <scope>NUCLEOTIDE SEQUENCE</scope>
    <source>
        <strain evidence="1">ZJU_SS_LIU_2023</strain>
    </source>
</reference>
<evidence type="ECO:0000313" key="1">
    <source>
        <dbReference type="EMBL" id="KAJ8677869.1"/>
    </source>
</evidence>
<comment type="caution">
    <text evidence="1">The sequence shown here is derived from an EMBL/GenBank/DDBJ whole genome shotgun (WGS) entry which is preliminary data.</text>
</comment>
<organism evidence="1 2">
    <name type="scientific">Eretmocerus hayati</name>
    <dbReference type="NCBI Taxonomy" id="131215"/>
    <lineage>
        <taxon>Eukaryota</taxon>
        <taxon>Metazoa</taxon>
        <taxon>Ecdysozoa</taxon>
        <taxon>Arthropoda</taxon>
        <taxon>Hexapoda</taxon>
        <taxon>Insecta</taxon>
        <taxon>Pterygota</taxon>
        <taxon>Neoptera</taxon>
        <taxon>Endopterygota</taxon>
        <taxon>Hymenoptera</taxon>
        <taxon>Apocrita</taxon>
        <taxon>Proctotrupomorpha</taxon>
        <taxon>Chalcidoidea</taxon>
        <taxon>Aphelinidae</taxon>
        <taxon>Aphelininae</taxon>
        <taxon>Eretmocerus</taxon>
    </lineage>
</organism>
<gene>
    <name evidence="1" type="ORF">QAD02_013656</name>
</gene>
<protein>
    <submittedName>
        <fullName evidence="1">Uncharacterized protein</fullName>
    </submittedName>
</protein>